<keyword evidence="3" id="KW-1185">Reference proteome</keyword>
<feature type="signal peptide" evidence="1">
    <location>
        <begin position="1"/>
        <end position="19"/>
    </location>
</feature>
<dbReference type="OrthoDB" id="2634655at2"/>
<proteinExistence type="predicted"/>
<dbReference type="Gene3D" id="2.60.120.560">
    <property type="entry name" value="Exo-inulinase, domain 1"/>
    <property type="match status" value="1"/>
</dbReference>
<sequence>MKKLFFIALVLLQQSCLYAQKKTGNSPGNFLRPEQWEVEPGKVEFTGSGDQSVMKITNAGTVARLKNIEFANGIIEYDVQLQEPGFASIYFRMQDMLETECFYLRGGRAGNPVAMDAIQYAPFLKGVNLWDLLPQYQAAAELYPDRPNHIKLVISGKKMLAYVNSSQWPALQIPLLEGNTIKGAIAFDGKVIISHLTIKPNETEGLSPEAGMDITNNDPRYLRSWKVSAPFEFPVGQELYSKLLPDSTVQWQPIHAERAGLVNLTRLLGGGNYLKRQAVWLKVVLQVKKEQTKKMDFGFSDEVWVYLNGKTIYTDKNLYPEAMRKVPDGRISVENAQFELPLKTGDNELLIGVANNFYGWGIIARLGSMDGVVIK</sequence>
<dbReference type="AlphaFoldDB" id="A0A1A9HX22"/>
<feature type="chain" id="PRO_5008389553" description="3-keto-disaccharide hydrolase domain-containing protein" evidence="1">
    <location>
        <begin position="20"/>
        <end position="375"/>
    </location>
</feature>
<evidence type="ECO:0000313" key="2">
    <source>
        <dbReference type="EMBL" id="ANH79635.1"/>
    </source>
</evidence>
<gene>
    <name evidence="2" type="ORF">A8C56_00390</name>
</gene>
<name>A0A1A9HX22_9BACT</name>
<protein>
    <recommendedName>
        <fullName evidence="4">3-keto-disaccharide hydrolase domain-containing protein</fullName>
    </recommendedName>
</protein>
<dbReference type="Proteomes" id="UP000077667">
    <property type="component" value="Chromosome"/>
</dbReference>
<evidence type="ECO:0000256" key="1">
    <source>
        <dbReference type="SAM" id="SignalP"/>
    </source>
</evidence>
<organism evidence="2 3">
    <name type="scientific">Niabella ginsenosidivorans</name>
    <dbReference type="NCBI Taxonomy" id="1176587"/>
    <lineage>
        <taxon>Bacteria</taxon>
        <taxon>Pseudomonadati</taxon>
        <taxon>Bacteroidota</taxon>
        <taxon>Chitinophagia</taxon>
        <taxon>Chitinophagales</taxon>
        <taxon>Chitinophagaceae</taxon>
        <taxon>Niabella</taxon>
    </lineage>
</organism>
<dbReference type="EMBL" id="CP015772">
    <property type="protein sequence ID" value="ANH79635.1"/>
    <property type="molecule type" value="Genomic_DNA"/>
</dbReference>
<dbReference type="RefSeq" id="WP_067750623.1">
    <property type="nucleotide sequence ID" value="NZ_CP015772.1"/>
</dbReference>
<keyword evidence="1" id="KW-0732">Signal</keyword>
<accession>A0A1A9HX22</accession>
<evidence type="ECO:0008006" key="4">
    <source>
        <dbReference type="Google" id="ProtNLM"/>
    </source>
</evidence>
<dbReference type="KEGG" id="nia:A8C56_00390"/>
<dbReference type="STRING" id="1176587.A8C56_00390"/>
<reference evidence="2 3" key="1">
    <citation type="submission" date="2016-05" db="EMBL/GenBank/DDBJ databases">
        <title>Niabella ginsenosidivorans BS26 whole genome sequencing.</title>
        <authorList>
            <person name="Im W.T."/>
            <person name="Siddiqi M.Z."/>
        </authorList>
    </citation>
    <scope>NUCLEOTIDE SEQUENCE [LARGE SCALE GENOMIC DNA]</scope>
    <source>
        <strain evidence="2 3">BS26</strain>
    </source>
</reference>
<evidence type="ECO:0000313" key="3">
    <source>
        <dbReference type="Proteomes" id="UP000077667"/>
    </source>
</evidence>